<comment type="catalytic activity">
    <reaction evidence="19">
        <text>decanoyl-CoA + oxidized [electron-transfer flavoprotein] + H(+) = (2E)-decenoyl-CoA + reduced [electron-transfer flavoprotein]</text>
        <dbReference type="Rhea" id="RHEA:48176"/>
        <dbReference type="Rhea" id="RHEA-COMP:10685"/>
        <dbReference type="Rhea" id="RHEA-COMP:10686"/>
        <dbReference type="ChEBI" id="CHEBI:15378"/>
        <dbReference type="ChEBI" id="CHEBI:57692"/>
        <dbReference type="ChEBI" id="CHEBI:58307"/>
        <dbReference type="ChEBI" id="CHEBI:61406"/>
        <dbReference type="ChEBI" id="CHEBI:61430"/>
    </reaction>
</comment>
<gene>
    <name evidence="31" type="ORF">HD600_000859</name>
</gene>
<sequence>MSHYRSNVRDIRFNLFEVFGRGAVLGVGAWSDLDQETAEEMLLAAAELAETKLAASFSDTELGVIELDPATSSVALPAAFKQSYESYVDAEWWRMDVAPELGGLAVPPSLRWAMAEFPLGSNPAIFLYAAGWPQAQILYGQGNKDQRRMAELMAERAWGATMVLTEPDAGSAVGSARTKALPQPDGTWHIEGVKRFITSAEHDAAENIVHFVLARPVGVPGAGGPGTKGLSLFVVPKYHVDLETGELGPRNGAVVTKIENKMGLKASVTCELTFGADQPAVGWLVGDVHNGIAQMFEVVEYARMLVGTKAMATASTAYLNALEYAKTRLQGADLARKGTRDAPDIPIIKHADVRRSLMVQKYYVEGMRALMVFAGTVLDDIEIARQGGDDPAAAVARNDLLLPIVKGFCSEKGYALLAESLQIFGGSGYLKDYPIEQYIRDAKIDTIYEGTTTIQGIDFFFRKIRRDEGRAWSALMTEIGDDAAALASEDQEMAAALSGALDAVRSAVARLGEWADGSAEEPARIHRVALHTTRVLDMHGDLLIGWLLARQSSVARGRLSADGLDGADRAFYAGKIAAARQFAAERLPLLKAQRELLDAGATTELLDLSDDVF</sequence>
<keyword evidence="8 27" id="KW-0285">Flavoprotein</keyword>
<evidence type="ECO:0000259" key="28">
    <source>
        <dbReference type="Pfam" id="PF00441"/>
    </source>
</evidence>
<evidence type="ECO:0000256" key="27">
    <source>
        <dbReference type="RuleBase" id="RU362125"/>
    </source>
</evidence>
<dbReference type="SUPFAM" id="SSF47203">
    <property type="entry name" value="Acyl-CoA dehydrogenase C-terminal domain-like"/>
    <property type="match status" value="1"/>
</dbReference>
<dbReference type="Pfam" id="PF00441">
    <property type="entry name" value="Acyl-CoA_dh_1"/>
    <property type="match status" value="1"/>
</dbReference>
<evidence type="ECO:0000256" key="17">
    <source>
        <dbReference type="ARBA" id="ARBA00050336"/>
    </source>
</evidence>
<evidence type="ECO:0000259" key="30">
    <source>
        <dbReference type="Pfam" id="PF12806"/>
    </source>
</evidence>
<evidence type="ECO:0000256" key="5">
    <source>
        <dbReference type="ARBA" id="ARBA00012033"/>
    </source>
</evidence>
<evidence type="ECO:0000313" key="32">
    <source>
        <dbReference type="Proteomes" id="UP000517712"/>
    </source>
</evidence>
<comment type="catalytic activity">
    <reaction evidence="16">
        <text>a short-chain 2,3-saturated fatty acyl-CoA + oxidized [electron-transfer flavoprotein] + H(+) = a short-chain (2E)-enoyl-CoA + reduced [electron-transfer flavoprotein]</text>
        <dbReference type="Rhea" id="RHEA:47196"/>
        <dbReference type="Rhea" id="RHEA-COMP:10685"/>
        <dbReference type="Rhea" id="RHEA-COMP:10686"/>
        <dbReference type="ChEBI" id="CHEBI:15378"/>
        <dbReference type="ChEBI" id="CHEBI:57692"/>
        <dbReference type="ChEBI" id="CHEBI:58307"/>
        <dbReference type="ChEBI" id="CHEBI:87487"/>
        <dbReference type="ChEBI" id="CHEBI:87488"/>
        <dbReference type="EC" id="1.3.8.1"/>
    </reaction>
</comment>
<dbReference type="EMBL" id="JACHMU010000001">
    <property type="protein sequence ID" value="MBB5742362.1"/>
    <property type="molecule type" value="Genomic_DNA"/>
</dbReference>
<name>A0A7W9FAQ4_9MICO</name>
<evidence type="ECO:0000256" key="15">
    <source>
        <dbReference type="ARBA" id="ARBA00049247"/>
    </source>
</evidence>
<evidence type="ECO:0000256" key="16">
    <source>
        <dbReference type="ARBA" id="ARBA00050315"/>
    </source>
</evidence>
<keyword evidence="12" id="KW-0443">Lipid metabolism</keyword>
<dbReference type="Pfam" id="PF02770">
    <property type="entry name" value="Acyl-CoA_dh_M"/>
    <property type="match status" value="1"/>
</dbReference>
<feature type="domain" description="Acyl-CoA oxidase/dehydrogenase middle" evidence="29">
    <location>
        <begin position="162"/>
        <end position="274"/>
    </location>
</feature>
<organism evidence="31 32">
    <name type="scientific">Microbacterium ginsengiterrae</name>
    <dbReference type="NCBI Taxonomy" id="546115"/>
    <lineage>
        <taxon>Bacteria</taxon>
        <taxon>Bacillati</taxon>
        <taxon>Actinomycetota</taxon>
        <taxon>Actinomycetes</taxon>
        <taxon>Micrococcales</taxon>
        <taxon>Microbacteriaceae</taxon>
        <taxon>Microbacterium</taxon>
    </lineage>
</organism>
<dbReference type="RefSeq" id="WP_144793079.1">
    <property type="nucleotide sequence ID" value="NZ_BAAAPG010000001.1"/>
</dbReference>
<evidence type="ECO:0000256" key="4">
    <source>
        <dbReference type="ARBA" id="ARBA00011738"/>
    </source>
</evidence>
<dbReference type="PANTHER" id="PTHR42803:SF1">
    <property type="entry name" value="BROAD-SPECIFICITY LINEAR ACYL-COA DEHYDROGENASE FADE5"/>
    <property type="match status" value="1"/>
</dbReference>
<evidence type="ECO:0000256" key="14">
    <source>
        <dbReference type="ARBA" id="ARBA00048375"/>
    </source>
</evidence>
<evidence type="ECO:0000259" key="29">
    <source>
        <dbReference type="Pfam" id="PF02770"/>
    </source>
</evidence>
<comment type="catalytic activity">
    <reaction evidence="13">
        <text>a medium-chain 2,3-saturated fatty acyl-CoA + oxidized [electron-transfer flavoprotein] + H(+) = a medium-chain (2E)-enoyl-CoA + reduced [electron-transfer flavoprotein]</text>
        <dbReference type="Rhea" id="RHEA:14477"/>
        <dbReference type="Rhea" id="RHEA-COMP:10685"/>
        <dbReference type="Rhea" id="RHEA-COMP:10686"/>
        <dbReference type="ChEBI" id="CHEBI:15378"/>
        <dbReference type="ChEBI" id="CHEBI:57692"/>
        <dbReference type="ChEBI" id="CHEBI:58307"/>
        <dbReference type="ChEBI" id="CHEBI:83723"/>
        <dbReference type="ChEBI" id="CHEBI:83726"/>
        <dbReference type="EC" id="1.3.8.7"/>
    </reaction>
</comment>
<accession>A0A7W9FAQ4</accession>
<dbReference type="Proteomes" id="UP000517712">
    <property type="component" value="Unassembled WGS sequence"/>
</dbReference>
<dbReference type="InterPro" id="IPR009075">
    <property type="entry name" value="AcylCo_DH/oxidase_C"/>
</dbReference>
<keyword evidence="10" id="KW-0276">Fatty acid metabolism</keyword>
<dbReference type="FunFam" id="2.40.110.20:FF:000001">
    <property type="entry name" value="Acyl-CoA dehydrogenase AidB"/>
    <property type="match status" value="1"/>
</dbReference>
<keyword evidence="11 27" id="KW-0560">Oxidoreductase</keyword>
<evidence type="ECO:0000256" key="7">
    <source>
        <dbReference type="ARBA" id="ARBA00012046"/>
    </source>
</evidence>
<evidence type="ECO:0000256" key="20">
    <source>
        <dbReference type="ARBA" id="ARBA00050877"/>
    </source>
</evidence>
<evidence type="ECO:0000256" key="24">
    <source>
        <dbReference type="ARBA" id="ARBA00075470"/>
    </source>
</evidence>
<dbReference type="GO" id="GO:0016937">
    <property type="term" value="F:short-chain fatty acyl-CoA dehydrogenase activity"/>
    <property type="evidence" value="ECO:0007669"/>
    <property type="project" value="UniProtKB-EC"/>
</dbReference>
<dbReference type="Pfam" id="PF12806">
    <property type="entry name" value="Acyl-CoA_dh_C"/>
    <property type="match status" value="1"/>
</dbReference>
<comment type="catalytic activity">
    <reaction evidence="15">
        <text>a long-chain 2,3-saturated fatty acyl-CoA + oxidized [electron-transfer flavoprotein] + H(+) = a long-chain (2E)-enoyl-CoA + reduced [electron-transfer flavoprotein]</text>
        <dbReference type="Rhea" id="RHEA:17721"/>
        <dbReference type="Rhea" id="RHEA-COMP:10685"/>
        <dbReference type="Rhea" id="RHEA-COMP:10686"/>
        <dbReference type="ChEBI" id="CHEBI:15378"/>
        <dbReference type="ChEBI" id="CHEBI:57692"/>
        <dbReference type="ChEBI" id="CHEBI:58307"/>
        <dbReference type="ChEBI" id="CHEBI:83721"/>
        <dbReference type="ChEBI" id="CHEBI:83727"/>
        <dbReference type="EC" id="1.3.8.8"/>
    </reaction>
</comment>
<evidence type="ECO:0000256" key="13">
    <source>
        <dbReference type="ARBA" id="ARBA00047882"/>
    </source>
</evidence>
<dbReference type="Gene3D" id="2.40.110.20">
    <property type="match status" value="1"/>
</dbReference>
<comment type="catalytic activity">
    <reaction evidence="18">
        <text>butanoyl-CoA + oxidized [electron-transfer flavoprotein] + H(+) = (2E)-butenoyl-CoA + reduced [electron-transfer flavoprotein]</text>
        <dbReference type="Rhea" id="RHEA:24004"/>
        <dbReference type="Rhea" id="RHEA-COMP:10685"/>
        <dbReference type="Rhea" id="RHEA-COMP:10686"/>
        <dbReference type="ChEBI" id="CHEBI:15378"/>
        <dbReference type="ChEBI" id="CHEBI:57332"/>
        <dbReference type="ChEBI" id="CHEBI:57371"/>
        <dbReference type="ChEBI" id="CHEBI:57692"/>
        <dbReference type="ChEBI" id="CHEBI:58307"/>
    </reaction>
</comment>
<comment type="catalytic activity">
    <reaction evidence="20">
        <text>octadecanoyl-CoA + oxidized [electron-transfer flavoprotein] + H(+) = (2E)-octadecenoyl-CoA + reduced [electron-transfer flavoprotein]</text>
        <dbReference type="Rhea" id="RHEA:47240"/>
        <dbReference type="Rhea" id="RHEA-COMP:10685"/>
        <dbReference type="Rhea" id="RHEA-COMP:10686"/>
        <dbReference type="ChEBI" id="CHEBI:15378"/>
        <dbReference type="ChEBI" id="CHEBI:57394"/>
        <dbReference type="ChEBI" id="CHEBI:57692"/>
        <dbReference type="ChEBI" id="CHEBI:58307"/>
        <dbReference type="ChEBI" id="CHEBI:71412"/>
    </reaction>
</comment>
<evidence type="ECO:0000256" key="12">
    <source>
        <dbReference type="ARBA" id="ARBA00023098"/>
    </source>
</evidence>
<evidence type="ECO:0000313" key="31">
    <source>
        <dbReference type="EMBL" id="MBB5742362.1"/>
    </source>
</evidence>
<evidence type="ECO:0000256" key="21">
    <source>
        <dbReference type="ARBA" id="ARBA00052387"/>
    </source>
</evidence>
<evidence type="ECO:0000256" key="6">
    <source>
        <dbReference type="ARBA" id="ARBA00012040"/>
    </source>
</evidence>
<dbReference type="EC" id="1.3.8.1" evidence="7"/>
<dbReference type="InterPro" id="IPR036250">
    <property type="entry name" value="AcylCo_DH-like_C"/>
</dbReference>
<comment type="catalytic activity">
    <reaction evidence="14">
        <text>hexanoyl-CoA + oxidized [electron-transfer flavoprotein] + H(+) = (2E)-hexenoyl-CoA + reduced [electron-transfer flavoprotein]</text>
        <dbReference type="Rhea" id="RHEA:43464"/>
        <dbReference type="Rhea" id="RHEA-COMP:10685"/>
        <dbReference type="Rhea" id="RHEA-COMP:10686"/>
        <dbReference type="ChEBI" id="CHEBI:15378"/>
        <dbReference type="ChEBI" id="CHEBI:57692"/>
        <dbReference type="ChEBI" id="CHEBI:58307"/>
        <dbReference type="ChEBI" id="CHEBI:62077"/>
        <dbReference type="ChEBI" id="CHEBI:62620"/>
    </reaction>
</comment>
<comment type="catalytic activity">
    <reaction evidence="17">
        <text>dodecanoyl-CoA + oxidized [electron-transfer flavoprotein] + H(+) = (2E)-dodecenoyl-CoA + reduced [electron-transfer flavoprotein]</text>
        <dbReference type="Rhea" id="RHEA:47296"/>
        <dbReference type="Rhea" id="RHEA-COMP:10685"/>
        <dbReference type="Rhea" id="RHEA-COMP:10686"/>
        <dbReference type="ChEBI" id="CHEBI:15378"/>
        <dbReference type="ChEBI" id="CHEBI:57330"/>
        <dbReference type="ChEBI" id="CHEBI:57375"/>
        <dbReference type="ChEBI" id="CHEBI:57692"/>
        <dbReference type="ChEBI" id="CHEBI:58307"/>
    </reaction>
</comment>
<dbReference type="InterPro" id="IPR052166">
    <property type="entry name" value="Diverse_Acyl-CoA_DH"/>
</dbReference>
<comment type="catalytic activity">
    <reaction evidence="21">
        <text>oxidized [electron-transfer flavoprotein] + hexadecanoyl-CoA + H(+) = (2E)-hexadecenoyl-CoA + reduced [electron-transfer flavoprotein]</text>
        <dbReference type="Rhea" id="RHEA:43448"/>
        <dbReference type="Rhea" id="RHEA-COMP:10685"/>
        <dbReference type="Rhea" id="RHEA-COMP:10686"/>
        <dbReference type="ChEBI" id="CHEBI:15378"/>
        <dbReference type="ChEBI" id="CHEBI:57379"/>
        <dbReference type="ChEBI" id="CHEBI:57692"/>
        <dbReference type="ChEBI" id="CHEBI:58307"/>
        <dbReference type="ChEBI" id="CHEBI:61526"/>
    </reaction>
</comment>
<dbReference type="EC" id="1.3.8.8" evidence="6"/>
<dbReference type="Gene3D" id="1.20.140.10">
    <property type="entry name" value="Butyryl-CoA Dehydrogenase, subunit A, domain 3"/>
    <property type="match status" value="1"/>
</dbReference>
<evidence type="ECO:0000256" key="23">
    <source>
        <dbReference type="ARBA" id="ARBA00069359"/>
    </source>
</evidence>
<keyword evidence="9 27" id="KW-0274">FAD</keyword>
<dbReference type="AlphaFoldDB" id="A0A7W9FAQ4"/>
<dbReference type="InterPro" id="IPR025878">
    <property type="entry name" value="Acyl-CoA_dh-like_C_dom"/>
</dbReference>
<dbReference type="FunFam" id="1.20.140.10:FF:000016">
    <property type="entry name" value="Acyl-CoA dehydrogenase FadE5"/>
    <property type="match status" value="1"/>
</dbReference>
<evidence type="ECO:0000256" key="1">
    <source>
        <dbReference type="ARBA" id="ARBA00001974"/>
    </source>
</evidence>
<dbReference type="EC" id="1.3.8.7" evidence="5"/>
<dbReference type="InterPro" id="IPR009100">
    <property type="entry name" value="AcylCoA_DH/oxidase_NM_dom_sf"/>
</dbReference>
<evidence type="ECO:0000256" key="25">
    <source>
        <dbReference type="ARBA" id="ARBA00077090"/>
    </source>
</evidence>
<evidence type="ECO:0000256" key="10">
    <source>
        <dbReference type="ARBA" id="ARBA00022832"/>
    </source>
</evidence>
<evidence type="ECO:0000256" key="22">
    <source>
        <dbReference type="ARBA" id="ARBA00054301"/>
    </source>
</evidence>
<comment type="similarity">
    <text evidence="3 27">Belongs to the acyl-CoA dehydrogenase family.</text>
</comment>
<comment type="pathway">
    <text evidence="2">Lipid metabolism; fatty acid metabolism.</text>
</comment>
<comment type="caution">
    <text evidence="31">The sequence shown here is derived from an EMBL/GenBank/DDBJ whole genome shotgun (WGS) entry which is preliminary data.</text>
</comment>
<feature type="domain" description="Acyl-CoA dehydrogenase/oxidase C-terminal" evidence="28">
    <location>
        <begin position="290"/>
        <end position="455"/>
    </location>
</feature>
<evidence type="ECO:0000256" key="9">
    <source>
        <dbReference type="ARBA" id="ARBA00022827"/>
    </source>
</evidence>
<keyword evidence="32" id="KW-1185">Reference proteome</keyword>
<dbReference type="SUPFAM" id="SSF56645">
    <property type="entry name" value="Acyl-CoA dehydrogenase NM domain-like"/>
    <property type="match status" value="1"/>
</dbReference>
<evidence type="ECO:0000256" key="3">
    <source>
        <dbReference type="ARBA" id="ARBA00009347"/>
    </source>
</evidence>
<evidence type="ECO:0000256" key="2">
    <source>
        <dbReference type="ARBA" id="ARBA00004872"/>
    </source>
</evidence>
<evidence type="ECO:0000256" key="8">
    <source>
        <dbReference type="ARBA" id="ARBA00022630"/>
    </source>
</evidence>
<protein>
    <recommendedName>
        <fullName evidence="23">Broad-specificity linear acyl-CoA dehydrogenase FadE5</fullName>
        <ecNumber evidence="7">1.3.8.1</ecNumber>
        <ecNumber evidence="5">1.3.8.7</ecNumber>
        <ecNumber evidence="6">1.3.8.8</ecNumber>
    </recommendedName>
    <alternativeName>
        <fullName evidence="25">Long-chain-acyl-CoA dehydrogenase</fullName>
    </alternativeName>
    <alternativeName>
        <fullName evidence="26">Medium-chain-acyl-CoA dehydrogenase</fullName>
    </alternativeName>
    <alternativeName>
        <fullName evidence="24">Short-chain-acyl-CoA dehydrogenase</fullName>
    </alternativeName>
</protein>
<proteinExistence type="inferred from homology"/>
<evidence type="ECO:0000256" key="11">
    <source>
        <dbReference type="ARBA" id="ARBA00023002"/>
    </source>
</evidence>
<dbReference type="GO" id="GO:0070991">
    <property type="term" value="F:medium-chain fatty acyl-CoA dehydrogenase activity"/>
    <property type="evidence" value="ECO:0007669"/>
    <property type="project" value="UniProtKB-EC"/>
</dbReference>
<comment type="cofactor">
    <cofactor evidence="1 27">
        <name>FAD</name>
        <dbReference type="ChEBI" id="CHEBI:57692"/>
    </cofactor>
</comment>
<comment type="subunit">
    <text evidence="4">Homodimer.</text>
</comment>
<comment type="function">
    <text evidence="22">Acyl-CoA dehydrogenase that exhibits broad specificity for linear acyl-CoA substrates, with a preference for long-chain substrates.</text>
</comment>
<evidence type="ECO:0000256" key="18">
    <source>
        <dbReference type="ARBA" id="ARBA00050695"/>
    </source>
</evidence>
<dbReference type="GO" id="GO:0004466">
    <property type="term" value="F:long-chain fatty acyl-CoA dehydrogenase activity"/>
    <property type="evidence" value="ECO:0007669"/>
    <property type="project" value="UniProtKB-EC"/>
</dbReference>
<reference evidence="31 32" key="1">
    <citation type="submission" date="2020-08" db="EMBL/GenBank/DDBJ databases">
        <title>Sequencing the genomes of 1000 actinobacteria strains.</title>
        <authorList>
            <person name="Klenk H.-P."/>
        </authorList>
    </citation>
    <scope>NUCLEOTIDE SEQUENCE [LARGE SCALE GENOMIC DNA]</scope>
    <source>
        <strain evidence="31 32">DSM 24823</strain>
    </source>
</reference>
<dbReference type="PANTHER" id="PTHR42803">
    <property type="entry name" value="ACYL-COA DEHYDROGENASE"/>
    <property type="match status" value="1"/>
</dbReference>
<evidence type="ECO:0000256" key="19">
    <source>
        <dbReference type="ARBA" id="ARBA00050703"/>
    </source>
</evidence>
<feature type="domain" description="Acetyl-CoA dehydrogenase-like C-terminal" evidence="30">
    <location>
        <begin position="477"/>
        <end position="603"/>
    </location>
</feature>
<dbReference type="GO" id="GO:0006631">
    <property type="term" value="P:fatty acid metabolic process"/>
    <property type="evidence" value="ECO:0007669"/>
    <property type="project" value="UniProtKB-KW"/>
</dbReference>
<dbReference type="GO" id="GO:0005886">
    <property type="term" value="C:plasma membrane"/>
    <property type="evidence" value="ECO:0007669"/>
    <property type="project" value="TreeGrafter"/>
</dbReference>
<evidence type="ECO:0000256" key="26">
    <source>
        <dbReference type="ARBA" id="ARBA00077336"/>
    </source>
</evidence>
<dbReference type="InterPro" id="IPR006091">
    <property type="entry name" value="Acyl-CoA_Oxase/DH_mid-dom"/>
</dbReference>